<dbReference type="GO" id="GO:0003676">
    <property type="term" value="F:nucleic acid binding"/>
    <property type="evidence" value="ECO:0007669"/>
    <property type="project" value="InterPro"/>
</dbReference>
<dbReference type="EMBL" id="JAKHPH010000003">
    <property type="protein sequence ID" value="MCZ3667036.1"/>
    <property type="molecule type" value="Genomic_DNA"/>
</dbReference>
<dbReference type="GO" id="GO:0043138">
    <property type="term" value="F:3'-5' DNA helicase activity"/>
    <property type="evidence" value="ECO:0007669"/>
    <property type="project" value="TreeGrafter"/>
</dbReference>
<dbReference type="PROSITE" id="PS51194">
    <property type="entry name" value="HELICASE_CTER"/>
    <property type="match status" value="1"/>
</dbReference>
<proteinExistence type="predicted"/>
<dbReference type="NCBIfam" id="TIGR00614">
    <property type="entry name" value="recQ_fam"/>
    <property type="match status" value="1"/>
</dbReference>
<evidence type="ECO:0000256" key="5">
    <source>
        <dbReference type="ARBA" id="ARBA00044535"/>
    </source>
</evidence>
<accession>A0AAP3DP48</accession>
<dbReference type="PROSITE" id="PS51192">
    <property type="entry name" value="HELICASE_ATP_BIND_1"/>
    <property type="match status" value="1"/>
</dbReference>
<dbReference type="SUPFAM" id="SSF52540">
    <property type="entry name" value="P-loop containing nucleoside triphosphate hydrolases"/>
    <property type="match status" value="1"/>
</dbReference>
<evidence type="ECO:0000256" key="1">
    <source>
        <dbReference type="ARBA" id="ARBA00022741"/>
    </source>
</evidence>
<protein>
    <recommendedName>
        <fullName evidence="5">ATP-dependent DNA helicase RecQ</fullName>
    </recommendedName>
    <alternativeName>
        <fullName evidence="6">DNA 3'-5' helicase RecQ</fullName>
    </alternativeName>
</protein>
<dbReference type="GO" id="GO:0009378">
    <property type="term" value="F:four-way junction helicase activity"/>
    <property type="evidence" value="ECO:0007669"/>
    <property type="project" value="TreeGrafter"/>
</dbReference>
<dbReference type="Pfam" id="PF00271">
    <property type="entry name" value="Helicase_C"/>
    <property type="match status" value="1"/>
</dbReference>
<dbReference type="InterPro" id="IPR011545">
    <property type="entry name" value="DEAD/DEAH_box_helicase_dom"/>
</dbReference>
<dbReference type="GO" id="GO:0005524">
    <property type="term" value="F:ATP binding"/>
    <property type="evidence" value="ECO:0007669"/>
    <property type="project" value="UniProtKB-KW"/>
</dbReference>
<evidence type="ECO:0000256" key="2">
    <source>
        <dbReference type="ARBA" id="ARBA00022801"/>
    </source>
</evidence>
<dbReference type="Gene3D" id="3.40.50.300">
    <property type="entry name" value="P-loop containing nucleotide triphosphate hydrolases"/>
    <property type="match status" value="2"/>
</dbReference>
<dbReference type="AlphaFoldDB" id="A0AAP3DP48"/>
<dbReference type="CDD" id="cd17920">
    <property type="entry name" value="DEXHc_RecQ"/>
    <property type="match status" value="1"/>
</dbReference>
<sequence length="488" mass="55870">MISDRQLLIKLNEQFGFTAFRDGQQETIKAILNHQDTLAILPTGGGKSLLYQMPGYLLPGTVLIVSPLISLMQDQVDRLHRSGEKRVLMINGQLTGKSRHQALQRLSSFKFIFTSPESLANPEIINKLKKIQITLFVVDEAHCISQWGPDFRPEYLLLSSVLKQLGSPTTLLLTATATPEVRQDIIQKMGLQGDAVTQVIRSVNRPNIYYAVERFISVNEKEQYLIDLVNRLAGSGIIYFASRKLATQFAETLNQKTKKTVAAYHAGIAPIDRYRLQQQFMDNQVQLICATSAFGMGIDKDDIRFVIHFHEPANLESYVQEVGRAGRDGKPSLALLLYSPGDEQIQQTLNHIELPDKELLNAVREKRQPSSVLGDNRELFTFYLEHGYNGETIIKAFKNRQISLKNHLNWMARYVNNTKLCRRQMILEYFGERLAKPQVPCCDITDETLLQRFEKNDDSQTKHIHSIIKLNWQERLYQLFNINHNKEN</sequence>
<dbReference type="Proteomes" id="UP001527392">
    <property type="component" value="Unassembled WGS sequence"/>
</dbReference>
<dbReference type="GO" id="GO:0030894">
    <property type="term" value="C:replisome"/>
    <property type="evidence" value="ECO:0007669"/>
    <property type="project" value="TreeGrafter"/>
</dbReference>
<dbReference type="GO" id="GO:0006310">
    <property type="term" value="P:DNA recombination"/>
    <property type="evidence" value="ECO:0007669"/>
    <property type="project" value="InterPro"/>
</dbReference>
<dbReference type="InterPro" id="IPR027417">
    <property type="entry name" value="P-loop_NTPase"/>
</dbReference>
<dbReference type="Pfam" id="PF16124">
    <property type="entry name" value="RecQ_Zn_bind"/>
    <property type="match status" value="1"/>
</dbReference>
<dbReference type="PANTHER" id="PTHR13710">
    <property type="entry name" value="DNA HELICASE RECQ FAMILY MEMBER"/>
    <property type="match status" value="1"/>
</dbReference>
<evidence type="ECO:0000313" key="12">
    <source>
        <dbReference type="Proteomes" id="UP001527392"/>
    </source>
</evidence>
<dbReference type="RefSeq" id="WP_003717014.1">
    <property type="nucleotide sequence ID" value="NZ_CAJFIS010000002.1"/>
</dbReference>
<dbReference type="InterPro" id="IPR004589">
    <property type="entry name" value="DNA_helicase_ATP-dep_RecQ"/>
</dbReference>
<keyword evidence="3 9" id="KW-0347">Helicase</keyword>
<evidence type="ECO:0000259" key="8">
    <source>
        <dbReference type="PROSITE" id="PS51194"/>
    </source>
</evidence>
<keyword evidence="2 9" id="KW-0378">Hydrolase</keyword>
<feature type="domain" description="Helicase C-terminal" evidence="8">
    <location>
        <begin position="220"/>
        <end position="371"/>
    </location>
</feature>
<evidence type="ECO:0000259" key="7">
    <source>
        <dbReference type="PROSITE" id="PS51192"/>
    </source>
</evidence>
<dbReference type="GO" id="GO:0006281">
    <property type="term" value="P:DNA repair"/>
    <property type="evidence" value="ECO:0007669"/>
    <property type="project" value="TreeGrafter"/>
</dbReference>
<comment type="caution">
    <text evidence="9">The sequence shown here is derived from an EMBL/GenBank/DDBJ whole genome shotgun (WGS) entry which is preliminary data.</text>
</comment>
<dbReference type="EMBL" id="JAKHMS010000001">
    <property type="protein sequence ID" value="MCZ3780604.1"/>
    <property type="molecule type" value="Genomic_DNA"/>
</dbReference>
<gene>
    <name evidence="10" type="ORF">L2504_00365</name>
    <name evidence="9" type="ORF">L2724_01885</name>
</gene>
<evidence type="ECO:0000313" key="10">
    <source>
        <dbReference type="EMBL" id="MCZ3780604.1"/>
    </source>
</evidence>
<dbReference type="SMART" id="SM00490">
    <property type="entry name" value="HELICc"/>
    <property type="match status" value="1"/>
</dbReference>
<evidence type="ECO:0000256" key="6">
    <source>
        <dbReference type="ARBA" id="ARBA00044550"/>
    </source>
</evidence>
<dbReference type="SMART" id="SM00487">
    <property type="entry name" value="DEXDc"/>
    <property type="match status" value="1"/>
</dbReference>
<dbReference type="PANTHER" id="PTHR13710:SF84">
    <property type="entry name" value="ATP-DEPENDENT DNA HELICASE RECS-RELATED"/>
    <property type="match status" value="1"/>
</dbReference>
<dbReference type="GO" id="GO:0043590">
    <property type="term" value="C:bacterial nucleoid"/>
    <property type="evidence" value="ECO:0007669"/>
    <property type="project" value="TreeGrafter"/>
</dbReference>
<name>A0AAP3DP48_9LACO</name>
<reference evidence="9 12" key="1">
    <citation type="submission" date="2022-01" db="EMBL/GenBank/DDBJ databases">
        <title>VMRC isolate genome collection.</title>
        <authorList>
            <person name="France M."/>
            <person name="Rutt L."/>
            <person name="Humphrys M."/>
            <person name="Ravel J."/>
        </authorList>
    </citation>
    <scope>NUCLEOTIDE SEQUENCE</scope>
    <source>
        <strain evidence="10 12">C0030B4</strain>
        <strain evidence="9">C0048A1</strain>
    </source>
</reference>
<keyword evidence="1" id="KW-0547">Nucleotide-binding</keyword>
<dbReference type="Proteomes" id="UP001212401">
    <property type="component" value="Unassembled WGS sequence"/>
</dbReference>
<dbReference type="Pfam" id="PF00270">
    <property type="entry name" value="DEAD"/>
    <property type="match status" value="1"/>
</dbReference>
<evidence type="ECO:0000313" key="9">
    <source>
        <dbReference type="EMBL" id="MCZ3667036.1"/>
    </source>
</evidence>
<keyword evidence="12" id="KW-1185">Reference proteome</keyword>
<dbReference type="InterPro" id="IPR032284">
    <property type="entry name" value="RecQ_Zn-bd"/>
</dbReference>
<dbReference type="InterPro" id="IPR001650">
    <property type="entry name" value="Helicase_C-like"/>
</dbReference>
<feature type="domain" description="Helicase ATP-binding" evidence="7">
    <location>
        <begin position="28"/>
        <end position="195"/>
    </location>
</feature>
<dbReference type="GO" id="GO:0016787">
    <property type="term" value="F:hydrolase activity"/>
    <property type="evidence" value="ECO:0007669"/>
    <property type="project" value="UniProtKB-KW"/>
</dbReference>
<dbReference type="GO" id="GO:0005737">
    <property type="term" value="C:cytoplasm"/>
    <property type="evidence" value="ECO:0007669"/>
    <property type="project" value="TreeGrafter"/>
</dbReference>
<keyword evidence="4" id="KW-0067">ATP-binding</keyword>
<evidence type="ECO:0000256" key="4">
    <source>
        <dbReference type="ARBA" id="ARBA00022840"/>
    </source>
</evidence>
<dbReference type="InterPro" id="IPR014001">
    <property type="entry name" value="Helicase_ATP-bd"/>
</dbReference>
<evidence type="ECO:0000313" key="11">
    <source>
        <dbReference type="Proteomes" id="UP001212401"/>
    </source>
</evidence>
<evidence type="ECO:0000256" key="3">
    <source>
        <dbReference type="ARBA" id="ARBA00022806"/>
    </source>
</evidence>
<organism evidence="9 11">
    <name type="scientific">Limosilactobacillus vaginalis</name>
    <dbReference type="NCBI Taxonomy" id="1633"/>
    <lineage>
        <taxon>Bacteria</taxon>
        <taxon>Bacillati</taxon>
        <taxon>Bacillota</taxon>
        <taxon>Bacilli</taxon>
        <taxon>Lactobacillales</taxon>
        <taxon>Lactobacillaceae</taxon>
        <taxon>Limosilactobacillus</taxon>
    </lineage>
</organism>